<dbReference type="GO" id="GO:0016020">
    <property type="term" value="C:membrane"/>
    <property type="evidence" value="ECO:0007669"/>
    <property type="project" value="UniProtKB-SubCell"/>
</dbReference>
<accession>A0A0K3AUR9</accession>
<comment type="subcellular location">
    <subcellularLocation>
        <location evidence="1">Membrane</location>
        <topology evidence="1">Multi-pass membrane protein</topology>
    </subcellularLocation>
</comment>
<evidence type="ECO:0000256" key="4">
    <source>
        <dbReference type="ARBA" id="ARBA00022989"/>
    </source>
</evidence>
<feature type="transmembrane region" description="Helical" evidence="6">
    <location>
        <begin position="62"/>
        <end position="84"/>
    </location>
</feature>
<dbReference type="OrthoDB" id="410267at2759"/>
<feature type="transmembrane region" description="Helical" evidence="6">
    <location>
        <begin position="347"/>
        <end position="368"/>
    </location>
</feature>
<evidence type="ECO:0000256" key="3">
    <source>
        <dbReference type="ARBA" id="ARBA00022692"/>
    </source>
</evidence>
<evidence type="ECO:0000313" key="7">
    <source>
        <dbReference type="EMBL" id="CTQ41341.1"/>
    </source>
</evidence>
<keyword evidence="8" id="KW-1185">Reference proteome</keyword>
<keyword evidence="2" id="KW-0813">Transport</keyword>
<sequence>MFGRFRIRRIKTKPWMATAAAFVFNMCFGCINAFGNLSVYVTSYLRCMGGKEQLNFRYNDTHKIFCFEVVAVASSVCLSGWVQANLGIKRCSILSGILLGLSYILAGLFCHSYFALVLFLGILFGLAEGLAFSCPLASTFKHYRCNRGLVSGIVMAGTAISPLIFGNIQTFLINPDRKWPTQGEKKNSLELYFSDHALLIRVPNALILLGIIYGFFTITSAYIFTSKTHRSYKPKKYNVEMSESESSISSEDEISVYSGAVEKNELLGQYRLKGLSQLVMTEQFSFYWIIMIFVHIFVNYFAMFWKILILSKFPASNDFDISLYGNIINSLSNSLGRVFFGLIGDCYGLRIVIISTCISAYMSIYLYIEVKSVWASLICTGLVFFCIGGAFICFALIAISLYDERDFSDNVSALYTSRMVSAIATFFLVHMRSHRGHTRLCKDIMVTLAIAITGCYIVKPDVYKRRKIE</sequence>
<evidence type="ECO:0000256" key="5">
    <source>
        <dbReference type="ARBA" id="ARBA00023136"/>
    </source>
</evidence>
<dbReference type="PANTHER" id="PTHR43385:SF1">
    <property type="entry name" value="RIBOFLAVIN TRANSPORTER RIBJ"/>
    <property type="match status" value="1"/>
</dbReference>
<keyword evidence="5 6" id="KW-0472">Membrane</keyword>
<feature type="transmembrane region" description="Helical" evidence="6">
    <location>
        <begin position="205"/>
        <end position="225"/>
    </location>
</feature>
<feature type="transmembrane region" description="Helical" evidence="6">
    <location>
        <begin position="286"/>
        <end position="309"/>
    </location>
</feature>
<dbReference type="Proteomes" id="UP000002899">
    <property type="component" value="Chromosome III"/>
</dbReference>
<feature type="transmembrane region" description="Helical" evidence="6">
    <location>
        <begin position="91"/>
        <end position="109"/>
    </location>
</feature>
<dbReference type="EMBL" id="LN871598">
    <property type="protein sequence ID" value="CTQ41341.1"/>
    <property type="molecule type" value="Genomic_DNA"/>
</dbReference>
<dbReference type="InterPro" id="IPR036259">
    <property type="entry name" value="MFS_trans_sf"/>
</dbReference>
<dbReference type="GO" id="GO:0022857">
    <property type="term" value="F:transmembrane transporter activity"/>
    <property type="evidence" value="ECO:0007669"/>
    <property type="project" value="InterPro"/>
</dbReference>
<evidence type="ECO:0000256" key="1">
    <source>
        <dbReference type="ARBA" id="ARBA00004141"/>
    </source>
</evidence>
<dbReference type="VEuPathDB" id="PiroplasmaDB:BMR1_03g03705"/>
<feature type="transmembrane region" description="Helical" evidence="6">
    <location>
        <begin position="374"/>
        <end position="401"/>
    </location>
</feature>
<dbReference type="Pfam" id="PF07690">
    <property type="entry name" value="MFS_1"/>
    <property type="match status" value="1"/>
</dbReference>
<dbReference type="OMA" id="MKAIMIS"/>
<feature type="transmembrane region" description="Helical" evidence="6">
    <location>
        <begin position="149"/>
        <end position="172"/>
    </location>
</feature>
<dbReference type="InterPro" id="IPR011701">
    <property type="entry name" value="MFS"/>
</dbReference>
<dbReference type="AlphaFoldDB" id="A0A0K3AUR9"/>
<dbReference type="GeneID" id="24425387"/>
<reference evidence="7 8" key="1">
    <citation type="journal article" date="2012" name="Nucleic Acids Res.">
        <title>Sequencing of the smallest Apicomplexan genome from the human pathogen Babesia microti.</title>
        <authorList>
            <person name="Cornillot E."/>
            <person name="Hadj-Kaddour K."/>
            <person name="Dassouli A."/>
            <person name="Noel B."/>
            <person name="Ranwez V."/>
            <person name="Vacherie B."/>
            <person name="Augagneur Y."/>
            <person name="Bres V."/>
            <person name="Duclos A."/>
            <person name="Randazzo S."/>
            <person name="Carcy B."/>
            <person name="Debierre-Grockiego F."/>
            <person name="Delbecq S."/>
            <person name="Moubri-Menage K."/>
            <person name="Shams-Eldin H."/>
            <person name="Usmani-Brown S."/>
            <person name="Bringaud F."/>
            <person name="Wincker P."/>
            <person name="Vivares C.P."/>
            <person name="Schwarz R.T."/>
            <person name="Schetters T.P."/>
            <person name="Krause P.J."/>
            <person name="Gorenflot A."/>
            <person name="Berry V."/>
            <person name="Barbe V."/>
            <person name="Ben Mamoun C."/>
        </authorList>
    </citation>
    <scope>NUCLEOTIDE SEQUENCE [LARGE SCALE GENOMIC DNA]</scope>
    <source>
        <strain evidence="7 8">RI</strain>
    </source>
</reference>
<evidence type="ECO:0000256" key="2">
    <source>
        <dbReference type="ARBA" id="ARBA00022448"/>
    </source>
</evidence>
<name>A0A0K3AUR9_BABMR</name>
<feature type="transmembrane region" description="Helical" evidence="6">
    <location>
        <begin position="115"/>
        <end position="137"/>
    </location>
</feature>
<evidence type="ECO:0000313" key="8">
    <source>
        <dbReference type="Proteomes" id="UP000002899"/>
    </source>
</evidence>
<protein>
    <submittedName>
        <fullName evidence="7">Monocarboxylate transporter, putative</fullName>
    </submittedName>
</protein>
<dbReference type="Gene3D" id="1.20.1250.20">
    <property type="entry name" value="MFS general substrate transporter like domains"/>
    <property type="match status" value="1"/>
</dbReference>
<feature type="transmembrane region" description="Helical" evidence="6">
    <location>
        <begin position="21"/>
        <end position="42"/>
    </location>
</feature>
<organism evidence="7 8">
    <name type="scientific">Babesia microti (strain RI)</name>
    <dbReference type="NCBI Taxonomy" id="1133968"/>
    <lineage>
        <taxon>Eukaryota</taxon>
        <taxon>Sar</taxon>
        <taxon>Alveolata</taxon>
        <taxon>Apicomplexa</taxon>
        <taxon>Aconoidasida</taxon>
        <taxon>Piroplasmida</taxon>
        <taxon>Babesiidae</taxon>
        <taxon>Babesia</taxon>
    </lineage>
</organism>
<dbReference type="InterPro" id="IPR052983">
    <property type="entry name" value="MFS_Riboflavin_Transporter"/>
</dbReference>
<dbReference type="KEGG" id="bmic:BMR1_03g03705"/>
<dbReference type="SUPFAM" id="SSF103473">
    <property type="entry name" value="MFS general substrate transporter"/>
    <property type="match status" value="1"/>
</dbReference>
<keyword evidence="3 6" id="KW-0812">Transmembrane</keyword>
<feature type="transmembrane region" description="Helical" evidence="6">
    <location>
        <begin position="413"/>
        <end position="432"/>
    </location>
</feature>
<dbReference type="PANTHER" id="PTHR43385">
    <property type="entry name" value="RIBOFLAVIN TRANSPORTER RIBJ"/>
    <property type="match status" value="1"/>
</dbReference>
<proteinExistence type="predicted"/>
<evidence type="ECO:0000256" key="6">
    <source>
        <dbReference type="SAM" id="Phobius"/>
    </source>
</evidence>
<dbReference type="RefSeq" id="XP_012649352.1">
    <property type="nucleotide sequence ID" value="XM_012793898.1"/>
</dbReference>
<keyword evidence="4 6" id="KW-1133">Transmembrane helix</keyword>
<reference evidence="7 8" key="2">
    <citation type="journal article" date="2013" name="PLoS ONE">
        <title>Whole genome mapping and re-organization of the nuclear and mitochondrial genomes of Babesia microti isolates.</title>
        <authorList>
            <person name="Cornillot E."/>
            <person name="Dassouli A."/>
            <person name="Garg A."/>
            <person name="Pachikara N."/>
            <person name="Randazzo S."/>
            <person name="Depoix D."/>
            <person name="Carcy B."/>
            <person name="Delbecq S."/>
            <person name="Frutos R."/>
            <person name="Silva J.C."/>
            <person name="Sutton R."/>
            <person name="Krause P.J."/>
            <person name="Mamoun C.B."/>
        </authorList>
    </citation>
    <scope>NUCLEOTIDE SEQUENCE [LARGE SCALE GENOMIC DNA]</scope>
    <source>
        <strain evidence="7 8">RI</strain>
    </source>
</reference>
<reference evidence="7 8" key="3">
    <citation type="journal article" date="2016" name="Sci. Rep.">
        <title>Genome-wide diversity and gene expression profiling of Babesia microti isolates identify polymorphic genes that mediate host-pathogen interactions.</title>
        <authorList>
            <person name="Silva J.C."/>
            <person name="Cornillot E."/>
            <person name="McCracken C."/>
            <person name="Usmani-Brown S."/>
            <person name="Dwivedi A."/>
            <person name="Ifeonu O.O."/>
            <person name="Crabtree J."/>
            <person name="Gotia H.T."/>
            <person name="Virji A.Z."/>
            <person name="Reynes C."/>
            <person name="Colinge J."/>
            <person name="Kumar V."/>
            <person name="Lawres L."/>
            <person name="Pazzi J.E."/>
            <person name="Pablo J.V."/>
            <person name="Hung C."/>
            <person name="Brancato J."/>
            <person name="Kumari P."/>
            <person name="Orvis J."/>
            <person name="Tretina K."/>
            <person name="Chibucos M."/>
            <person name="Ott S."/>
            <person name="Sadzewicz L."/>
            <person name="Sengamalay N."/>
            <person name="Shetty A.C."/>
            <person name="Su Q."/>
            <person name="Tallon L."/>
            <person name="Fraser C.M."/>
            <person name="Frutos R."/>
            <person name="Molina D.M."/>
            <person name="Krause P.J."/>
            <person name="Ben Mamoun C."/>
        </authorList>
    </citation>
    <scope>NUCLEOTIDE SEQUENCE [LARGE SCALE GENOMIC DNA]</scope>
    <source>
        <strain evidence="7 8">RI</strain>
    </source>
</reference>